<dbReference type="AlphaFoldDB" id="A0AAV1UNA1"/>
<evidence type="ECO:0000313" key="3">
    <source>
        <dbReference type="EMBL" id="CAK7936114.1"/>
    </source>
</evidence>
<name>A0AAV1UNA1_9STRA</name>
<accession>A0AAV1UNA1</accession>
<protein>
    <submittedName>
        <fullName evidence="3">Uncharacterized protein</fullName>
    </submittedName>
</protein>
<feature type="compositionally biased region" description="Polar residues" evidence="2">
    <location>
        <begin position="55"/>
        <end position="64"/>
    </location>
</feature>
<keyword evidence="1" id="KW-0175">Coiled coil</keyword>
<evidence type="ECO:0000256" key="2">
    <source>
        <dbReference type="SAM" id="MobiDB-lite"/>
    </source>
</evidence>
<dbReference type="Proteomes" id="UP001162060">
    <property type="component" value="Unassembled WGS sequence"/>
</dbReference>
<evidence type="ECO:0000256" key="1">
    <source>
        <dbReference type="SAM" id="Coils"/>
    </source>
</evidence>
<proteinExistence type="predicted"/>
<feature type="region of interest" description="Disordered" evidence="2">
    <location>
        <begin position="46"/>
        <end position="86"/>
    </location>
</feature>
<reference evidence="3" key="1">
    <citation type="submission" date="2024-01" db="EMBL/GenBank/DDBJ databases">
        <authorList>
            <person name="Webb A."/>
        </authorList>
    </citation>
    <scope>NUCLEOTIDE SEQUENCE</scope>
    <source>
        <strain evidence="3">Pm1</strain>
    </source>
</reference>
<dbReference type="EMBL" id="CAKLBY020000223">
    <property type="protein sequence ID" value="CAK7936114.1"/>
    <property type="molecule type" value="Genomic_DNA"/>
</dbReference>
<evidence type="ECO:0000313" key="4">
    <source>
        <dbReference type="Proteomes" id="UP001162060"/>
    </source>
</evidence>
<feature type="compositionally biased region" description="Basic and acidic residues" evidence="2">
    <location>
        <begin position="65"/>
        <end position="76"/>
    </location>
</feature>
<organism evidence="3 4">
    <name type="scientific">Peronospora matthiolae</name>
    <dbReference type="NCBI Taxonomy" id="2874970"/>
    <lineage>
        <taxon>Eukaryota</taxon>
        <taxon>Sar</taxon>
        <taxon>Stramenopiles</taxon>
        <taxon>Oomycota</taxon>
        <taxon>Peronosporomycetes</taxon>
        <taxon>Peronosporales</taxon>
        <taxon>Peronosporaceae</taxon>
        <taxon>Peronospora</taxon>
    </lineage>
</organism>
<comment type="caution">
    <text evidence="3">The sequence shown here is derived from an EMBL/GenBank/DDBJ whole genome shotgun (WGS) entry which is preliminary data.</text>
</comment>
<gene>
    <name evidence="3" type="ORF">PM001_LOCUS21264</name>
</gene>
<sequence length="232" mass="25621">MHALLESAIVADVRLERKLRYDCAKLKARGHLWGVSRSRYTSAASEAASSRQSFDKNSPALTTTSEKRYARQDELGRGAQKRQRRMCSLAEGEPYTPIVFQTQGTHTTSADIDSDHHDDVVKIPVPHGTVSSLAYQATPVSVVVSAEGHAELVKKAEDLRETLRQTQNALVEARFRLATLEGNRAHLQMMESRQTRVETQLDLLIRMQNPVATPMYAAQAPSSQHGTGPGMA</sequence>
<feature type="coiled-coil region" evidence="1">
    <location>
        <begin position="149"/>
        <end position="183"/>
    </location>
</feature>